<comment type="caution">
    <text evidence="2">The sequence shown here is derived from an EMBL/GenBank/DDBJ whole genome shotgun (WGS) entry which is preliminary data.</text>
</comment>
<sequence>MTMASIDFSPIYVVSTIPQAPTLNPRSHPEIAIDLHPANVVSTSPRAPTFGQPSYPPININLNINLPSLREVVATEAAPHPANSTSPQTASPPATSVTPEAASPPGHFGLS</sequence>
<dbReference type="EMBL" id="JAPQKL010000008">
    <property type="protein sequence ID" value="KAJ5120395.1"/>
    <property type="molecule type" value="Genomic_DNA"/>
</dbReference>
<feature type="region of interest" description="Disordered" evidence="1">
    <location>
        <begin position="73"/>
        <end position="111"/>
    </location>
</feature>
<dbReference type="RefSeq" id="XP_056516899.1">
    <property type="nucleotide sequence ID" value="XM_056670526.1"/>
</dbReference>
<proteinExistence type="predicted"/>
<feature type="compositionally biased region" description="Polar residues" evidence="1">
    <location>
        <begin position="82"/>
        <end position="98"/>
    </location>
</feature>
<dbReference type="AlphaFoldDB" id="A0A9W9KUZ0"/>
<gene>
    <name evidence="2" type="ORF">N7515_009783</name>
</gene>
<evidence type="ECO:0000313" key="3">
    <source>
        <dbReference type="Proteomes" id="UP001149079"/>
    </source>
</evidence>
<protein>
    <submittedName>
        <fullName evidence="2">Uncharacterized protein</fullName>
    </submittedName>
</protein>
<reference evidence="2" key="2">
    <citation type="journal article" date="2023" name="IMA Fungus">
        <title>Comparative genomic study of the Penicillium genus elucidates a diverse pangenome and 15 lateral gene transfer events.</title>
        <authorList>
            <person name="Petersen C."/>
            <person name="Sorensen T."/>
            <person name="Nielsen M.R."/>
            <person name="Sondergaard T.E."/>
            <person name="Sorensen J.L."/>
            <person name="Fitzpatrick D.A."/>
            <person name="Frisvad J.C."/>
            <person name="Nielsen K.L."/>
        </authorList>
    </citation>
    <scope>NUCLEOTIDE SEQUENCE</scope>
    <source>
        <strain evidence="2">IBT 22155</strain>
    </source>
</reference>
<organism evidence="2 3">
    <name type="scientific">Penicillium bovifimosum</name>
    <dbReference type="NCBI Taxonomy" id="126998"/>
    <lineage>
        <taxon>Eukaryota</taxon>
        <taxon>Fungi</taxon>
        <taxon>Dikarya</taxon>
        <taxon>Ascomycota</taxon>
        <taxon>Pezizomycotina</taxon>
        <taxon>Eurotiomycetes</taxon>
        <taxon>Eurotiomycetidae</taxon>
        <taxon>Eurotiales</taxon>
        <taxon>Aspergillaceae</taxon>
        <taxon>Penicillium</taxon>
    </lineage>
</organism>
<accession>A0A9W9KUZ0</accession>
<dbReference type="GeneID" id="81409697"/>
<evidence type="ECO:0000256" key="1">
    <source>
        <dbReference type="SAM" id="MobiDB-lite"/>
    </source>
</evidence>
<evidence type="ECO:0000313" key="2">
    <source>
        <dbReference type="EMBL" id="KAJ5120395.1"/>
    </source>
</evidence>
<keyword evidence="3" id="KW-1185">Reference proteome</keyword>
<name>A0A9W9KUZ0_9EURO</name>
<reference evidence="2" key="1">
    <citation type="submission" date="2022-11" db="EMBL/GenBank/DDBJ databases">
        <authorList>
            <person name="Petersen C."/>
        </authorList>
    </citation>
    <scope>NUCLEOTIDE SEQUENCE</scope>
    <source>
        <strain evidence="2">IBT 22155</strain>
    </source>
</reference>
<dbReference type="Proteomes" id="UP001149079">
    <property type="component" value="Unassembled WGS sequence"/>
</dbReference>